<comment type="caution">
    <text evidence="2">The sequence shown here is derived from an EMBL/GenBank/DDBJ whole genome shotgun (WGS) entry which is preliminary data.</text>
</comment>
<name>A0A0F5JVN1_9BURK</name>
<accession>A0A0F5JVN1</accession>
<gene>
    <name evidence="2" type="ORF">WM40_20270</name>
</gene>
<proteinExistence type="predicted"/>
<reference evidence="2 3" key="1">
    <citation type="submission" date="2015-03" db="EMBL/GenBank/DDBJ databases">
        <title>Draft Genome Sequence of Burkholderia andropogonis type strain ICMP2807, isolated from Sorghum bicolor.</title>
        <authorList>
            <person name="Lopes-Santos L."/>
            <person name="Castro D.B."/>
            <person name="Ottoboni L.M."/>
            <person name="Park D."/>
            <person name="Weirc B.S."/>
            <person name="Destefano S.A."/>
        </authorList>
    </citation>
    <scope>NUCLEOTIDE SEQUENCE [LARGE SCALE GENOMIC DNA]</scope>
    <source>
        <strain evidence="2 3">ICMP2807</strain>
    </source>
</reference>
<sequence>MISTHIDGGFSIGVATRDIPPIGLSDLPSDPLNYLVTMLPIVDVVALSMTCHKISHVIVGKMSLYAILLPQIAHALTEDVADANVVTVLQAIATLPLPLRPGTLRTFACNLLGPGIDSYSRSTVLQAHEEWERIIAQTRRQISEDASFAYSERLQVDLDIAALRTCCFTGIPSKNRPFYQEFVSRARDIPTRYWPELLDASVATHPMLSWLDLEAFVNDASIRFPCISDRSAIVLANATLSFLGPRTYDVLQTHFGVTAEQCMVLLYPVEAMKIAAQRKELNADYAAVWNLYGDVHPEVVMLAEQSDLALELEYFYCAKPYWQPLGSIGSAEFISEQAAARWRAMASALFQSVETAAITSVWGGNGSPEQKCQSLIDAFTKLTLDMEDPKNVLSCLHNVWRSPLGYQPALLDRWAALIDQDQDNTAYTHILKAISDWRVEMCNTFLLHEKEPVNAVRAYVAELRAWVNISGKREVWGAIAKSLTLHMFERMPTNAWGAMLGYLGESAIVDDPLVEPETLAMWTGVFLKDPAVSLPYTTFNFLMHLCKVAGPIFAELPDKADGLKTKYDRFCERFSLNLVIREQMKQEVLMGVSRRIALTAPRLRMEIKKELANAGFYDEASFVQVLEHQRNLRGANRIS</sequence>
<dbReference type="AlphaFoldDB" id="A0A0F5JVN1"/>
<dbReference type="PROSITE" id="PS50181">
    <property type="entry name" value="FBOX"/>
    <property type="match status" value="1"/>
</dbReference>
<evidence type="ECO:0000313" key="3">
    <source>
        <dbReference type="Proteomes" id="UP000033618"/>
    </source>
</evidence>
<dbReference type="EMBL" id="LAQU01000028">
    <property type="protein sequence ID" value="KKB61923.1"/>
    <property type="molecule type" value="Genomic_DNA"/>
</dbReference>
<dbReference type="InterPro" id="IPR001810">
    <property type="entry name" value="F-box_dom"/>
</dbReference>
<organism evidence="2 3">
    <name type="scientific">Robbsia andropogonis</name>
    <dbReference type="NCBI Taxonomy" id="28092"/>
    <lineage>
        <taxon>Bacteria</taxon>
        <taxon>Pseudomonadati</taxon>
        <taxon>Pseudomonadota</taxon>
        <taxon>Betaproteobacteria</taxon>
        <taxon>Burkholderiales</taxon>
        <taxon>Burkholderiaceae</taxon>
        <taxon>Robbsia</taxon>
    </lineage>
</organism>
<dbReference type="PATRIC" id="fig|28092.6.peg.4769"/>
<evidence type="ECO:0000313" key="2">
    <source>
        <dbReference type="EMBL" id="KKB61923.1"/>
    </source>
</evidence>
<keyword evidence="3" id="KW-1185">Reference proteome</keyword>
<feature type="domain" description="F-box" evidence="1">
    <location>
        <begin position="21"/>
        <end position="68"/>
    </location>
</feature>
<evidence type="ECO:0000259" key="1">
    <source>
        <dbReference type="PROSITE" id="PS50181"/>
    </source>
</evidence>
<dbReference type="Pfam" id="PF00646">
    <property type="entry name" value="F-box"/>
    <property type="match status" value="1"/>
</dbReference>
<protein>
    <recommendedName>
        <fullName evidence="1">F-box domain-containing protein</fullName>
    </recommendedName>
</protein>
<dbReference type="Proteomes" id="UP000033618">
    <property type="component" value="Unassembled WGS sequence"/>
</dbReference>